<dbReference type="Pfam" id="PF02875">
    <property type="entry name" value="Mur_ligase_C"/>
    <property type="match status" value="1"/>
</dbReference>
<dbReference type="GO" id="GO:0051301">
    <property type="term" value="P:cell division"/>
    <property type="evidence" value="ECO:0007669"/>
    <property type="project" value="UniProtKB-KW"/>
</dbReference>
<evidence type="ECO:0000259" key="14">
    <source>
        <dbReference type="Pfam" id="PF08245"/>
    </source>
</evidence>
<evidence type="ECO:0000313" key="16">
    <source>
        <dbReference type="Proteomes" id="UP000257014"/>
    </source>
</evidence>
<dbReference type="Proteomes" id="UP000257014">
    <property type="component" value="Unassembled WGS sequence"/>
</dbReference>
<comment type="caution">
    <text evidence="15">The sequence shown here is derived from an EMBL/GenBank/DDBJ whole genome shotgun (WGS) entry which is preliminary data.</text>
</comment>
<dbReference type="Pfam" id="PF01225">
    <property type="entry name" value="Mur_ligase"/>
    <property type="match status" value="1"/>
</dbReference>
<evidence type="ECO:0000256" key="3">
    <source>
        <dbReference type="ARBA" id="ARBA00022618"/>
    </source>
</evidence>
<accession>A0A3E0K3T7</accession>
<feature type="domain" description="Mur ligase C-terminal" evidence="13">
    <location>
        <begin position="319"/>
        <end position="445"/>
    </location>
</feature>
<comment type="catalytic activity">
    <reaction evidence="10 11">
        <text>D-alanyl-D-alanine + UDP-N-acetyl-alpha-D-muramoyl-L-alanyl-gamma-D-glutamyl-meso-2,6-diaminopimelate + ATP = UDP-N-acetyl-alpha-D-muramoyl-L-alanyl-gamma-D-glutamyl-meso-2,6-diaminopimeloyl-D-alanyl-D-alanine + ADP + phosphate + H(+)</text>
        <dbReference type="Rhea" id="RHEA:28374"/>
        <dbReference type="ChEBI" id="CHEBI:15378"/>
        <dbReference type="ChEBI" id="CHEBI:30616"/>
        <dbReference type="ChEBI" id="CHEBI:43474"/>
        <dbReference type="ChEBI" id="CHEBI:57822"/>
        <dbReference type="ChEBI" id="CHEBI:61386"/>
        <dbReference type="ChEBI" id="CHEBI:83905"/>
        <dbReference type="ChEBI" id="CHEBI:456216"/>
        <dbReference type="EC" id="6.3.2.10"/>
    </reaction>
</comment>
<dbReference type="Gene3D" id="3.40.1190.10">
    <property type="entry name" value="Mur-like, catalytic domain"/>
    <property type="match status" value="1"/>
</dbReference>
<evidence type="ECO:0000256" key="8">
    <source>
        <dbReference type="ARBA" id="ARBA00023306"/>
    </source>
</evidence>
<dbReference type="PANTHER" id="PTHR43024:SF1">
    <property type="entry name" value="UDP-N-ACETYLMURAMOYL-TRIPEPTIDE--D-ALANYL-D-ALANINE LIGASE"/>
    <property type="match status" value="1"/>
</dbReference>
<dbReference type="GO" id="GO:0008360">
    <property type="term" value="P:regulation of cell shape"/>
    <property type="evidence" value="ECO:0007669"/>
    <property type="project" value="UniProtKB-KW"/>
</dbReference>
<comment type="function">
    <text evidence="10 11">Involved in cell wall formation. Catalyzes the final step in the synthesis of UDP-N-acetylmuramoyl-pentapeptide, the precursor of murein.</text>
</comment>
<dbReference type="GO" id="GO:0047480">
    <property type="term" value="F:UDP-N-acetylmuramoyl-tripeptide-D-alanyl-D-alanine ligase activity"/>
    <property type="evidence" value="ECO:0007669"/>
    <property type="project" value="UniProtKB-UniRule"/>
</dbReference>
<dbReference type="RefSeq" id="WP_276644097.1">
    <property type="nucleotide sequence ID" value="NZ_QEWB01000001.1"/>
</dbReference>
<dbReference type="EMBL" id="QEWE01000021">
    <property type="protein sequence ID" value="REJ27460.1"/>
    <property type="molecule type" value="Genomic_DNA"/>
</dbReference>
<evidence type="ECO:0000313" key="15">
    <source>
        <dbReference type="EMBL" id="REJ27460.1"/>
    </source>
</evidence>
<keyword evidence="4 10" id="KW-0547">Nucleotide-binding</keyword>
<comment type="subcellular location">
    <subcellularLocation>
        <location evidence="10 11">Cytoplasm</location>
    </subcellularLocation>
</comment>
<evidence type="ECO:0000256" key="5">
    <source>
        <dbReference type="ARBA" id="ARBA00022840"/>
    </source>
</evidence>
<dbReference type="AlphaFoldDB" id="A0A3E0K3T7"/>
<dbReference type="Gene3D" id="3.40.1390.10">
    <property type="entry name" value="MurE/MurF, N-terminal domain"/>
    <property type="match status" value="1"/>
</dbReference>
<dbReference type="Pfam" id="PF08245">
    <property type="entry name" value="Mur_ligase_M"/>
    <property type="match status" value="1"/>
</dbReference>
<dbReference type="GO" id="GO:0009252">
    <property type="term" value="P:peptidoglycan biosynthetic process"/>
    <property type="evidence" value="ECO:0007669"/>
    <property type="project" value="UniProtKB-UniRule"/>
</dbReference>
<sequence>MIEKTVEQLSRMIPISNDISRIGDRLIKGVSINTATLQKGNLFIPLQGEKRDGHEFVEAAFEKGASASLWQKDRPNPPKHLPLLFVDDTLKALQELARKYREELSLKVVAVTGSNGKTTTKDMIAEILAVQYKVQKTIGNLNNHIGLPLTVLELKPDTEIAVLEMGMNHFGEIDFLTRLAKPDVAVITNIGDAHLQELGSREGIAKAKFEIVNGLKEGGLLIIPGEEPLLAERAFAENRHYRVKTFGKSPTNDIYPTSVDLHGKGTIFTFSGWEEPVYLPVLGEYNVYNALAAILVGSEFGVPYSRLNVAFSQLKLSDMRLELLPGINGSMILNDAYNANPTSMKAVLDLFAKLKGYERKIVVLGDMLELGPMEEKFHYEIGESIDAKEIDLVYTYGRLGKFIAEGAKNRFGEERVFSFTDKQALIDHLKANLFANTFVLIKASRGMKLEEVANAISEKTE</sequence>
<evidence type="ECO:0000256" key="2">
    <source>
        <dbReference type="ARBA" id="ARBA00022598"/>
    </source>
</evidence>
<dbReference type="SUPFAM" id="SSF53244">
    <property type="entry name" value="MurD-like peptide ligases, peptide-binding domain"/>
    <property type="match status" value="1"/>
</dbReference>
<dbReference type="InterPro" id="IPR036615">
    <property type="entry name" value="Mur_ligase_C_dom_sf"/>
</dbReference>
<evidence type="ECO:0000256" key="1">
    <source>
        <dbReference type="ARBA" id="ARBA00022490"/>
    </source>
</evidence>
<keyword evidence="6 10" id="KW-0133">Cell shape</keyword>
<keyword evidence="7 10" id="KW-0573">Peptidoglycan synthesis</keyword>
<gene>
    <name evidence="10" type="primary">murF</name>
    <name evidence="15" type="ORF">C6P37_11620</name>
</gene>
<dbReference type="SUPFAM" id="SSF63418">
    <property type="entry name" value="MurE/MurF N-terminal domain"/>
    <property type="match status" value="1"/>
</dbReference>
<dbReference type="UniPathway" id="UPA00219"/>
<keyword evidence="9 10" id="KW-0961">Cell wall biogenesis/degradation</keyword>
<feature type="binding site" evidence="10">
    <location>
        <begin position="113"/>
        <end position="119"/>
    </location>
    <ligand>
        <name>ATP</name>
        <dbReference type="ChEBI" id="CHEBI:30616"/>
    </ligand>
</feature>
<evidence type="ECO:0000256" key="7">
    <source>
        <dbReference type="ARBA" id="ARBA00022984"/>
    </source>
</evidence>
<feature type="domain" description="Mur ligase central" evidence="14">
    <location>
        <begin position="111"/>
        <end position="296"/>
    </location>
</feature>
<dbReference type="HAMAP" id="MF_02019">
    <property type="entry name" value="MurF"/>
    <property type="match status" value="1"/>
</dbReference>
<dbReference type="SUPFAM" id="SSF53623">
    <property type="entry name" value="MurD-like peptide ligases, catalytic domain"/>
    <property type="match status" value="1"/>
</dbReference>
<evidence type="ECO:0000256" key="10">
    <source>
        <dbReference type="HAMAP-Rule" id="MF_02019"/>
    </source>
</evidence>
<keyword evidence="8 10" id="KW-0131">Cell cycle</keyword>
<dbReference type="InterPro" id="IPR004101">
    <property type="entry name" value="Mur_ligase_C"/>
</dbReference>
<dbReference type="EC" id="6.3.2.10" evidence="10 11"/>
<dbReference type="InterPro" id="IPR051046">
    <property type="entry name" value="MurCDEF_CellWall_CoF430Synth"/>
</dbReference>
<comment type="similarity">
    <text evidence="10">Belongs to the MurCDEF family. MurF subfamily.</text>
</comment>
<organism evidence="15 16">
    <name type="scientific">Caldibacillus debilis</name>
    <dbReference type="NCBI Taxonomy" id="301148"/>
    <lineage>
        <taxon>Bacteria</taxon>
        <taxon>Bacillati</taxon>
        <taxon>Bacillota</taxon>
        <taxon>Bacilli</taxon>
        <taxon>Bacillales</taxon>
        <taxon>Bacillaceae</taxon>
        <taxon>Caldibacillus</taxon>
    </lineage>
</organism>
<evidence type="ECO:0000256" key="6">
    <source>
        <dbReference type="ARBA" id="ARBA00022960"/>
    </source>
</evidence>
<dbReference type="InterPro" id="IPR000713">
    <property type="entry name" value="Mur_ligase_N"/>
</dbReference>
<evidence type="ECO:0000256" key="4">
    <source>
        <dbReference type="ARBA" id="ARBA00022741"/>
    </source>
</evidence>
<evidence type="ECO:0000259" key="13">
    <source>
        <dbReference type="Pfam" id="PF02875"/>
    </source>
</evidence>
<protein>
    <recommendedName>
        <fullName evidence="10 11">UDP-N-acetylmuramoyl-tripeptide--D-alanyl-D-alanine ligase</fullName>
        <ecNumber evidence="10 11">6.3.2.10</ecNumber>
    </recommendedName>
    <alternativeName>
        <fullName evidence="10">D-alanyl-D-alanine-adding enzyme</fullName>
    </alternativeName>
</protein>
<dbReference type="GO" id="GO:0071555">
    <property type="term" value="P:cell wall organization"/>
    <property type="evidence" value="ECO:0007669"/>
    <property type="project" value="UniProtKB-KW"/>
</dbReference>
<dbReference type="GO" id="GO:0005737">
    <property type="term" value="C:cytoplasm"/>
    <property type="evidence" value="ECO:0007669"/>
    <property type="project" value="UniProtKB-SubCell"/>
</dbReference>
<dbReference type="NCBIfam" id="TIGR01143">
    <property type="entry name" value="murF"/>
    <property type="match status" value="1"/>
</dbReference>
<dbReference type="GO" id="GO:0008766">
    <property type="term" value="F:UDP-N-acetylmuramoylalanyl-D-glutamyl-2,6-diaminopimelate-D-alanyl-D-alanine ligase activity"/>
    <property type="evidence" value="ECO:0007669"/>
    <property type="project" value="RHEA"/>
</dbReference>
<name>A0A3E0K3T7_9BACI</name>
<evidence type="ECO:0000256" key="9">
    <source>
        <dbReference type="ARBA" id="ARBA00023316"/>
    </source>
</evidence>
<feature type="domain" description="Mur ligase N-terminal catalytic" evidence="12">
    <location>
        <begin position="27"/>
        <end position="101"/>
    </location>
</feature>
<dbReference type="InterPro" id="IPR035911">
    <property type="entry name" value="MurE/MurF_N"/>
</dbReference>
<dbReference type="InterPro" id="IPR013221">
    <property type="entry name" value="Mur_ligase_cen"/>
</dbReference>
<reference evidence="15 16" key="1">
    <citation type="submission" date="2018-03" db="EMBL/GenBank/DDBJ databases">
        <authorList>
            <person name="Keele B.F."/>
        </authorList>
    </citation>
    <scope>NUCLEOTIDE SEQUENCE [LARGE SCALE GENOMIC DNA]</scope>
    <source>
        <strain evidence="15">ZCTH4_d</strain>
    </source>
</reference>
<keyword evidence="3 10" id="KW-0132">Cell division</keyword>
<dbReference type="PANTHER" id="PTHR43024">
    <property type="entry name" value="UDP-N-ACETYLMURAMOYL-TRIPEPTIDE--D-ALANYL-D-ALANINE LIGASE"/>
    <property type="match status" value="1"/>
</dbReference>
<dbReference type="Gene3D" id="3.90.190.20">
    <property type="entry name" value="Mur ligase, C-terminal domain"/>
    <property type="match status" value="1"/>
</dbReference>
<evidence type="ECO:0000256" key="11">
    <source>
        <dbReference type="RuleBase" id="RU004136"/>
    </source>
</evidence>
<keyword evidence="2 10" id="KW-0436">Ligase</keyword>
<comment type="pathway">
    <text evidence="10 11">Cell wall biogenesis; peptidoglycan biosynthesis.</text>
</comment>
<dbReference type="GO" id="GO:0005524">
    <property type="term" value="F:ATP binding"/>
    <property type="evidence" value="ECO:0007669"/>
    <property type="project" value="UniProtKB-UniRule"/>
</dbReference>
<proteinExistence type="inferred from homology"/>
<evidence type="ECO:0000259" key="12">
    <source>
        <dbReference type="Pfam" id="PF01225"/>
    </source>
</evidence>
<dbReference type="InterPro" id="IPR005863">
    <property type="entry name" value="UDP-N-AcMur_synth"/>
</dbReference>
<keyword evidence="5 10" id="KW-0067">ATP-binding</keyword>
<keyword evidence="1 10" id="KW-0963">Cytoplasm</keyword>
<dbReference type="InterPro" id="IPR036565">
    <property type="entry name" value="Mur-like_cat_sf"/>
</dbReference>